<feature type="compositionally biased region" description="Polar residues" evidence="1">
    <location>
        <begin position="271"/>
        <end position="285"/>
    </location>
</feature>
<name>A0A2I8VJH2_9EURY</name>
<dbReference type="Proteomes" id="UP000236584">
    <property type="component" value="Chromosome"/>
</dbReference>
<evidence type="ECO:0000256" key="1">
    <source>
        <dbReference type="SAM" id="MobiDB-lite"/>
    </source>
</evidence>
<gene>
    <name evidence="2" type="ORF">C2R22_10680</name>
</gene>
<proteinExistence type="predicted"/>
<dbReference type="KEGG" id="srub:C2R22_10680"/>
<protein>
    <submittedName>
        <fullName evidence="2">Uncharacterized protein</fullName>
    </submittedName>
</protein>
<evidence type="ECO:0000313" key="2">
    <source>
        <dbReference type="EMBL" id="AUV82055.1"/>
    </source>
</evidence>
<keyword evidence="3" id="KW-1185">Reference proteome</keyword>
<dbReference type="AlphaFoldDB" id="A0A2I8VJH2"/>
<reference evidence="2 3" key="1">
    <citation type="submission" date="2018-01" db="EMBL/GenBank/DDBJ databases">
        <title>Complete genome sequence of Salinigranum rubrum GX10T, an extremely halophilic archaeon isolated from a marine solar saltern.</title>
        <authorList>
            <person name="Han S."/>
        </authorList>
    </citation>
    <scope>NUCLEOTIDE SEQUENCE [LARGE SCALE GENOMIC DNA]</scope>
    <source>
        <strain evidence="2 3">GX10</strain>
    </source>
</reference>
<organism evidence="2 3">
    <name type="scientific">Salinigranum rubrum</name>
    <dbReference type="NCBI Taxonomy" id="755307"/>
    <lineage>
        <taxon>Archaea</taxon>
        <taxon>Methanobacteriati</taxon>
        <taxon>Methanobacteriota</taxon>
        <taxon>Stenosarchaea group</taxon>
        <taxon>Halobacteria</taxon>
        <taxon>Halobacteriales</taxon>
        <taxon>Haloferacaceae</taxon>
        <taxon>Salinigranum</taxon>
    </lineage>
</organism>
<dbReference type="EMBL" id="CP026309">
    <property type="protein sequence ID" value="AUV82055.1"/>
    <property type="molecule type" value="Genomic_DNA"/>
</dbReference>
<evidence type="ECO:0000313" key="3">
    <source>
        <dbReference type="Proteomes" id="UP000236584"/>
    </source>
</evidence>
<sequence length="285" mass="30995">MTDRLHALGRAACEDRGYEVTTPRKPWLPVSLAEPTADASPFVPRATNGLVAIEPLASDETTPTTLLSRLRNNAGNDRFSLFVVESESDAHEVHEVLRRPPLVAAEDGHGRRTFYNGPDRIPLAEGGYAATRTDTAPDDLVWRESGVGDDRSLILVDPGKTAKDEGRAGEERDEPVGAVVVCFDGVDDLACPTAESFPYAYHRDADDKRFRVRSRDDRTVGVYDGVADMRANAYVPLPMPLVPEHVFDGVPSVRDEWAVLVVDGSSDRTDPASTTHLVSADSSAE</sequence>
<dbReference type="GeneID" id="35592561"/>
<accession>A0A2I8VJH2</accession>
<dbReference type="RefSeq" id="WP_103425744.1">
    <property type="nucleotide sequence ID" value="NZ_CP026309.1"/>
</dbReference>
<feature type="region of interest" description="Disordered" evidence="1">
    <location>
        <begin position="265"/>
        <end position="285"/>
    </location>
</feature>
<dbReference type="OrthoDB" id="340836at2157"/>